<name>A0ABP6WQX9_9FLAO</name>
<dbReference type="PIRSF" id="PIRSF001093">
    <property type="entry name" value="B-hxosamndse_ab_euk"/>
    <property type="match status" value="1"/>
</dbReference>
<accession>A0ABP6WQX9</accession>
<dbReference type="InterPro" id="IPR015882">
    <property type="entry name" value="HEX_bac_N"/>
</dbReference>
<dbReference type="InterPro" id="IPR017853">
    <property type="entry name" value="GH"/>
</dbReference>
<dbReference type="Pfam" id="PF00728">
    <property type="entry name" value="Glyco_hydro_20"/>
    <property type="match status" value="1"/>
</dbReference>
<dbReference type="Gene3D" id="3.20.20.80">
    <property type="entry name" value="Glycosidases"/>
    <property type="match status" value="1"/>
</dbReference>
<feature type="domain" description="Beta-hexosaminidase bacterial type N-terminal" evidence="7">
    <location>
        <begin position="2"/>
        <end position="99"/>
    </location>
</feature>
<dbReference type="PRINTS" id="PR00738">
    <property type="entry name" value="GLHYDRLASE20"/>
</dbReference>
<dbReference type="InterPro" id="IPR015883">
    <property type="entry name" value="Glyco_hydro_20_cat"/>
</dbReference>
<organism evidence="8 9">
    <name type="scientific">Snuella lapsa</name>
    <dbReference type="NCBI Taxonomy" id="870481"/>
    <lineage>
        <taxon>Bacteria</taxon>
        <taxon>Pseudomonadati</taxon>
        <taxon>Bacteroidota</taxon>
        <taxon>Flavobacteriia</taxon>
        <taxon>Flavobacteriales</taxon>
        <taxon>Flavobacteriaceae</taxon>
        <taxon>Snuella</taxon>
    </lineage>
</organism>
<evidence type="ECO:0000259" key="7">
    <source>
        <dbReference type="Pfam" id="PF02838"/>
    </source>
</evidence>
<dbReference type="EMBL" id="BAABCY010000003">
    <property type="protein sequence ID" value="GAA3552673.1"/>
    <property type="molecule type" value="Genomic_DNA"/>
</dbReference>
<evidence type="ECO:0000256" key="2">
    <source>
        <dbReference type="ARBA" id="ARBA00006285"/>
    </source>
</evidence>
<dbReference type="Proteomes" id="UP001500954">
    <property type="component" value="Unassembled WGS sequence"/>
</dbReference>
<dbReference type="PANTHER" id="PTHR22600:SF57">
    <property type="entry name" value="BETA-N-ACETYLHEXOSAMINIDASE"/>
    <property type="match status" value="1"/>
</dbReference>
<dbReference type="PANTHER" id="PTHR22600">
    <property type="entry name" value="BETA-HEXOSAMINIDASE"/>
    <property type="match status" value="1"/>
</dbReference>
<evidence type="ECO:0000256" key="3">
    <source>
        <dbReference type="ARBA" id="ARBA00012663"/>
    </source>
</evidence>
<feature type="domain" description="Glycoside hydrolase family 20 catalytic" evidence="6">
    <location>
        <begin position="124"/>
        <end position="456"/>
    </location>
</feature>
<proteinExistence type="inferred from homology"/>
<keyword evidence="5" id="KW-0326">Glycosidase</keyword>
<evidence type="ECO:0000313" key="8">
    <source>
        <dbReference type="EMBL" id="GAA3552673.1"/>
    </source>
</evidence>
<sequence length="498" mass="57406">MQVNATDSYFTFKKKLNIAYDVGGSESAQYLSKRLENYLKVRTVNSDKGDILLSITKEENQLGDEGYNLSVSDNIRITANTETGLFYGIQSLLQLLPVAVQARQDFKLVGVVVKGTEVIDRPKYKWRSFMLDSGRQFQSPEFIKNYLDYMAMLKMNVFHWHLTEGQGWRIEIKQYPKLTEIGSKVAKGKEQQGYYTQAVIRDIVAYAKALHIDVVPEIDVPGHSEAALCAYPELSCFNEAPKSVMAFSPNLFCGGKESTYTFLKNVLDEVCDLFPSKYIHLGGDEAPKGNWNKCPHCKQKIEQEGLGNAHNLQLYFSSQLASYLKTKSKNVVFWGDVVYHDGVALPDNVVIQWWNWRGYKDKALQEAIKRGHPVICNTNYYTYLNFPLTPWSKYQENRTFDMRKLYEENPSDVSNPHDLILGMGCSLWTDWFVQEYMADRRVFPRIYALAEQMWHKGDRLSFDVFYSKVKNMYPVLKGLGIDYGPALMEEVPDNYRWE</sequence>
<reference evidence="9" key="1">
    <citation type="journal article" date="2019" name="Int. J. Syst. Evol. Microbiol.">
        <title>The Global Catalogue of Microorganisms (GCM) 10K type strain sequencing project: providing services to taxonomists for standard genome sequencing and annotation.</title>
        <authorList>
            <consortium name="The Broad Institute Genomics Platform"/>
            <consortium name="The Broad Institute Genome Sequencing Center for Infectious Disease"/>
            <person name="Wu L."/>
            <person name="Ma J."/>
        </authorList>
    </citation>
    <scope>NUCLEOTIDE SEQUENCE [LARGE SCALE GENOMIC DNA]</scope>
    <source>
        <strain evidence="9">JCM 17111</strain>
    </source>
</reference>
<evidence type="ECO:0000256" key="5">
    <source>
        <dbReference type="ARBA" id="ARBA00023295"/>
    </source>
</evidence>
<evidence type="ECO:0000256" key="1">
    <source>
        <dbReference type="ARBA" id="ARBA00001231"/>
    </source>
</evidence>
<dbReference type="InterPro" id="IPR029018">
    <property type="entry name" value="Hex-like_dom2"/>
</dbReference>
<keyword evidence="4" id="KW-0378">Hydrolase</keyword>
<evidence type="ECO:0000313" key="9">
    <source>
        <dbReference type="Proteomes" id="UP001500954"/>
    </source>
</evidence>
<dbReference type="Pfam" id="PF02838">
    <property type="entry name" value="Glyco_hydro_20b"/>
    <property type="match status" value="1"/>
</dbReference>
<protein>
    <recommendedName>
        <fullName evidence="3">beta-N-acetylhexosaminidase</fullName>
        <ecNumber evidence="3">3.2.1.52</ecNumber>
    </recommendedName>
</protein>
<dbReference type="SUPFAM" id="SSF55545">
    <property type="entry name" value="beta-N-acetylhexosaminidase-like domain"/>
    <property type="match status" value="1"/>
</dbReference>
<comment type="caution">
    <text evidence="8">The sequence shown here is derived from an EMBL/GenBank/DDBJ whole genome shotgun (WGS) entry which is preliminary data.</text>
</comment>
<keyword evidence="9" id="KW-1185">Reference proteome</keyword>
<dbReference type="SUPFAM" id="SSF51445">
    <property type="entry name" value="(Trans)glycosidases"/>
    <property type="match status" value="1"/>
</dbReference>
<dbReference type="Gene3D" id="3.30.379.10">
    <property type="entry name" value="Chitobiase/beta-hexosaminidase domain 2-like"/>
    <property type="match status" value="1"/>
</dbReference>
<comment type="similarity">
    <text evidence="2">Belongs to the glycosyl hydrolase 20 family.</text>
</comment>
<dbReference type="CDD" id="cd06563">
    <property type="entry name" value="GH20_chitobiase-like"/>
    <property type="match status" value="1"/>
</dbReference>
<dbReference type="EC" id="3.2.1.52" evidence="3"/>
<comment type="catalytic activity">
    <reaction evidence="1">
        <text>Hydrolysis of terminal non-reducing N-acetyl-D-hexosamine residues in N-acetyl-beta-D-hexosaminides.</text>
        <dbReference type="EC" id="3.2.1.52"/>
    </reaction>
</comment>
<dbReference type="InterPro" id="IPR025705">
    <property type="entry name" value="Beta_hexosaminidase_sua/sub"/>
</dbReference>
<evidence type="ECO:0000259" key="6">
    <source>
        <dbReference type="Pfam" id="PF00728"/>
    </source>
</evidence>
<evidence type="ECO:0000256" key="4">
    <source>
        <dbReference type="ARBA" id="ARBA00022801"/>
    </source>
</evidence>
<gene>
    <name evidence="8" type="ORF">GCM10022395_00290</name>
</gene>